<dbReference type="PANTHER" id="PTHR14233:SF4">
    <property type="entry name" value="SOLUTE CARRIER FAMILY 35 MEMBER F2"/>
    <property type="match status" value="1"/>
</dbReference>
<keyword evidence="3" id="KW-0813">Transport</keyword>
<dbReference type="GO" id="GO:0016020">
    <property type="term" value="C:membrane"/>
    <property type="evidence" value="ECO:0007669"/>
    <property type="project" value="UniProtKB-SubCell"/>
</dbReference>
<dbReference type="AlphaFoldDB" id="A0A8H7PRF8"/>
<feature type="transmembrane region" description="Helical" evidence="7">
    <location>
        <begin position="77"/>
        <end position="96"/>
    </location>
</feature>
<dbReference type="Pfam" id="PF06027">
    <property type="entry name" value="SLC35F"/>
    <property type="match status" value="2"/>
</dbReference>
<gene>
    <name evidence="8" type="ORF">INT43_003133</name>
</gene>
<evidence type="ECO:0000256" key="4">
    <source>
        <dbReference type="ARBA" id="ARBA00022692"/>
    </source>
</evidence>
<dbReference type="OrthoDB" id="429955at2759"/>
<comment type="similarity">
    <text evidence="2">Belongs to the SLC35F solute transporter family.</text>
</comment>
<dbReference type="GO" id="GO:0022857">
    <property type="term" value="F:transmembrane transporter activity"/>
    <property type="evidence" value="ECO:0007669"/>
    <property type="project" value="InterPro"/>
</dbReference>
<feature type="transmembrane region" description="Helical" evidence="7">
    <location>
        <begin position="12"/>
        <end position="29"/>
    </location>
</feature>
<name>A0A8H7PRF8_MORIS</name>
<evidence type="ECO:0000256" key="3">
    <source>
        <dbReference type="ARBA" id="ARBA00022448"/>
    </source>
</evidence>
<proteinExistence type="inferred from homology"/>
<comment type="subcellular location">
    <subcellularLocation>
        <location evidence="1">Membrane</location>
        <topology evidence="1">Multi-pass membrane protein</topology>
    </subcellularLocation>
</comment>
<comment type="caution">
    <text evidence="8">The sequence shown here is derived from an EMBL/GenBank/DDBJ whole genome shotgun (WGS) entry which is preliminary data.</text>
</comment>
<dbReference type="EMBL" id="JAEPQZ010000008">
    <property type="protein sequence ID" value="KAG2177886.1"/>
    <property type="molecule type" value="Genomic_DNA"/>
</dbReference>
<evidence type="ECO:0000256" key="2">
    <source>
        <dbReference type="ARBA" id="ARBA00007863"/>
    </source>
</evidence>
<keyword evidence="9" id="KW-1185">Reference proteome</keyword>
<evidence type="ECO:0000313" key="9">
    <source>
        <dbReference type="Proteomes" id="UP000654370"/>
    </source>
</evidence>
<sequence>MLWLYFNVNVPPLQNLLNYVLLFVVYTAVHIRKHGIEAWKLMLRERAWKYTLFAMADLQGQLHLFGVFTHARYSKTQYTGVVLCMSGLALLIYGDYVNNRLETGLSLKASLHIAPDKEEIKQSITCIDNHSWIGDLSCVSTLAGATLYAIANLIEEHLVAENAIEEVLGQLGMWGTIMCSLAV</sequence>
<dbReference type="PANTHER" id="PTHR14233">
    <property type="entry name" value="DUF914-RELATED"/>
    <property type="match status" value="1"/>
</dbReference>
<keyword evidence="4 7" id="KW-0812">Transmembrane</keyword>
<evidence type="ECO:0000256" key="6">
    <source>
        <dbReference type="ARBA" id="ARBA00023136"/>
    </source>
</evidence>
<keyword evidence="6 7" id="KW-0472">Membrane</keyword>
<evidence type="ECO:0000256" key="1">
    <source>
        <dbReference type="ARBA" id="ARBA00004141"/>
    </source>
</evidence>
<dbReference type="InterPro" id="IPR052221">
    <property type="entry name" value="SLC35F_Transporter"/>
</dbReference>
<reference evidence="8" key="1">
    <citation type="submission" date="2020-12" db="EMBL/GenBank/DDBJ databases">
        <title>Metabolic potential, ecology and presence of endohyphal bacteria is reflected in genomic diversity of Mucoromycotina.</title>
        <authorList>
            <person name="Muszewska A."/>
            <person name="Okrasinska A."/>
            <person name="Steczkiewicz K."/>
            <person name="Drgas O."/>
            <person name="Orlowska M."/>
            <person name="Perlinska-Lenart U."/>
            <person name="Aleksandrzak-Piekarczyk T."/>
            <person name="Szatraj K."/>
            <person name="Zielenkiewicz U."/>
            <person name="Pilsyk S."/>
            <person name="Malc E."/>
            <person name="Mieczkowski P."/>
            <person name="Kruszewska J.S."/>
            <person name="Biernat P."/>
            <person name="Pawlowska J."/>
        </authorList>
    </citation>
    <scope>NUCLEOTIDE SEQUENCE</scope>
    <source>
        <strain evidence="8">WA0000067209</strain>
    </source>
</reference>
<dbReference type="InterPro" id="IPR009262">
    <property type="entry name" value="SLC35_F1/F2/F6"/>
</dbReference>
<protein>
    <submittedName>
        <fullName evidence="8">Uncharacterized protein</fullName>
    </submittedName>
</protein>
<accession>A0A8H7PRF8</accession>
<organism evidence="8 9">
    <name type="scientific">Mortierella isabellina</name>
    <name type="common">Filamentous fungus</name>
    <name type="synonym">Umbelopsis isabellina</name>
    <dbReference type="NCBI Taxonomy" id="91625"/>
    <lineage>
        <taxon>Eukaryota</taxon>
        <taxon>Fungi</taxon>
        <taxon>Fungi incertae sedis</taxon>
        <taxon>Mucoromycota</taxon>
        <taxon>Mucoromycotina</taxon>
        <taxon>Umbelopsidomycetes</taxon>
        <taxon>Umbelopsidales</taxon>
        <taxon>Umbelopsidaceae</taxon>
        <taxon>Umbelopsis</taxon>
    </lineage>
</organism>
<dbReference type="Proteomes" id="UP000654370">
    <property type="component" value="Unassembled WGS sequence"/>
</dbReference>
<keyword evidence="5 7" id="KW-1133">Transmembrane helix</keyword>
<evidence type="ECO:0000256" key="7">
    <source>
        <dbReference type="SAM" id="Phobius"/>
    </source>
</evidence>
<evidence type="ECO:0000313" key="8">
    <source>
        <dbReference type="EMBL" id="KAG2177886.1"/>
    </source>
</evidence>
<evidence type="ECO:0000256" key="5">
    <source>
        <dbReference type="ARBA" id="ARBA00022989"/>
    </source>
</evidence>